<evidence type="ECO:0000256" key="9">
    <source>
        <dbReference type="ARBA" id="ARBA00023277"/>
    </source>
</evidence>
<sequence>MANGGKILVTGGAGYIGSHTVKLLQSLGLDVIVLDDLSTGRSDRVSCPLIVGSLSDRKLLERIFHEHAIDAVIHFAGSIIVEESVQFPDKYFENNVSNGLNLLDIMVENNVKKIIFSSSAAVYGEPHYVPVDEEHPKKPVNPYGETKWVFEKILRWYAQGHGLSSVSLRYFNAAGASLDASLGEDAPVVTHLISKVLRVAARQEPVVKIFGNDYKTPDGTCLRDYIHVEDLALAHHLALDKLKADSGVFYYNVGTGQGRSVAEVVNTCVEITEKMIPIEYAPRRPGDPAVLVADPTKIKTELGFVTKYSDLETIIRTAWVWHKKLVRH</sequence>
<dbReference type="PANTHER" id="PTHR43725">
    <property type="entry name" value="UDP-GLUCOSE 4-EPIMERASE"/>
    <property type="match status" value="1"/>
</dbReference>
<evidence type="ECO:0000313" key="13">
    <source>
        <dbReference type="Proteomes" id="UP000176233"/>
    </source>
</evidence>
<evidence type="ECO:0000313" key="12">
    <source>
        <dbReference type="EMBL" id="OGE79830.1"/>
    </source>
</evidence>
<dbReference type="NCBIfam" id="TIGR01179">
    <property type="entry name" value="galE"/>
    <property type="match status" value="1"/>
</dbReference>
<dbReference type="UniPathway" id="UPA00214"/>
<dbReference type="GO" id="GO:0006012">
    <property type="term" value="P:galactose metabolic process"/>
    <property type="evidence" value="ECO:0007669"/>
    <property type="project" value="UniProtKB-UniPathway"/>
</dbReference>
<organism evidence="12 13">
    <name type="scientific">Candidatus Doudnabacteria bacterium RIFCSPHIGHO2_01_FULL_45_18</name>
    <dbReference type="NCBI Taxonomy" id="1817823"/>
    <lineage>
        <taxon>Bacteria</taxon>
        <taxon>Candidatus Doudnaibacteriota</taxon>
    </lineage>
</organism>
<evidence type="ECO:0000256" key="7">
    <source>
        <dbReference type="ARBA" id="ARBA00023027"/>
    </source>
</evidence>
<evidence type="ECO:0000256" key="6">
    <source>
        <dbReference type="ARBA" id="ARBA00018569"/>
    </source>
</evidence>
<comment type="cofactor">
    <cofactor evidence="2 10">
        <name>NAD(+)</name>
        <dbReference type="ChEBI" id="CHEBI:57540"/>
    </cofactor>
</comment>
<dbReference type="AlphaFoldDB" id="A0A1F5NR54"/>
<name>A0A1F5NR54_9BACT</name>
<proteinExistence type="inferred from homology"/>
<dbReference type="PANTHER" id="PTHR43725:SF53">
    <property type="entry name" value="UDP-ARABINOSE 4-EPIMERASE 1"/>
    <property type="match status" value="1"/>
</dbReference>
<dbReference type="EMBL" id="MFEJ01000026">
    <property type="protein sequence ID" value="OGE79830.1"/>
    <property type="molecule type" value="Genomic_DNA"/>
</dbReference>
<comment type="catalytic activity">
    <reaction evidence="1 10">
        <text>UDP-alpha-D-glucose = UDP-alpha-D-galactose</text>
        <dbReference type="Rhea" id="RHEA:22168"/>
        <dbReference type="ChEBI" id="CHEBI:58885"/>
        <dbReference type="ChEBI" id="CHEBI:66914"/>
        <dbReference type="EC" id="5.1.3.2"/>
    </reaction>
</comment>
<dbReference type="Pfam" id="PF01370">
    <property type="entry name" value="Epimerase"/>
    <property type="match status" value="1"/>
</dbReference>
<evidence type="ECO:0000256" key="4">
    <source>
        <dbReference type="ARBA" id="ARBA00007637"/>
    </source>
</evidence>
<evidence type="ECO:0000256" key="5">
    <source>
        <dbReference type="ARBA" id="ARBA00013189"/>
    </source>
</evidence>
<evidence type="ECO:0000256" key="10">
    <source>
        <dbReference type="RuleBase" id="RU366046"/>
    </source>
</evidence>
<comment type="subunit">
    <text evidence="10">Homodimer.</text>
</comment>
<evidence type="ECO:0000256" key="8">
    <source>
        <dbReference type="ARBA" id="ARBA00023235"/>
    </source>
</evidence>
<keyword evidence="9 10" id="KW-0119">Carbohydrate metabolism</keyword>
<evidence type="ECO:0000256" key="2">
    <source>
        <dbReference type="ARBA" id="ARBA00001911"/>
    </source>
</evidence>
<comment type="caution">
    <text evidence="12">The sequence shown here is derived from an EMBL/GenBank/DDBJ whole genome shotgun (WGS) entry which is preliminary data.</text>
</comment>
<feature type="domain" description="NAD-dependent epimerase/dehydratase" evidence="11">
    <location>
        <begin position="7"/>
        <end position="254"/>
    </location>
</feature>
<dbReference type="EC" id="5.1.3.2" evidence="5 10"/>
<dbReference type="Proteomes" id="UP000176233">
    <property type="component" value="Unassembled WGS sequence"/>
</dbReference>
<dbReference type="InterPro" id="IPR005886">
    <property type="entry name" value="UDP_G4E"/>
</dbReference>
<evidence type="ECO:0000256" key="1">
    <source>
        <dbReference type="ARBA" id="ARBA00000083"/>
    </source>
</evidence>
<dbReference type="SUPFAM" id="SSF51735">
    <property type="entry name" value="NAD(P)-binding Rossmann-fold domains"/>
    <property type="match status" value="1"/>
</dbReference>
<dbReference type="CDD" id="cd05247">
    <property type="entry name" value="UDP_G4E_1_SDR_e"/>
    <property type="match status" value="1"/>
</dbReference>
<evidence type="ECO:0000256" key="3">
    <source>
        <dbReference type="ARBA" id="ARBA00004947"/>
    </source>
</evidence>
<dbReference type="Gene3D" id="3.40.50.720">
    <property type="entry name" value="NAD(P)-binding Rossmann-like Domain"/>
    <property type="match status" value="1"/>
</dbReference>
<dbReference type="Gene3D" id="3.90.25.10">
    <property type="entry name" value="UDP-galactose 4-epimerase, domain 1"/>
    <property type="match status" value="1"/>
</dbReference>
<keyword evidence="7 10" id="KW-0520">NAD</keyword>
<comment type="pathway">
    <text evidence="3 10">Carbohydrate metabolism; galactose metabolism.</text>
</comment>
<gene>
    <name evidence="12" type="ORF">A2660_03290</name>
</gene>
<keyword evidence="8 10" id="KW-0413">Isomerase</keyword>
<dbReference type="InterPro" id="IPR036291">
    <property type="entry name" value="NAD(P)-bd_dom_sf"/>
</dbReference>
<comment type="similarity">
    <text evidence="4 10">Belongs to the NAD(P)-dependent epimerase/dehydratase family.</text>
</comment>
<protein>
    <recommendedName>
        <fullName evidence="6 10">UDP-glucose 4-epimerase</fullName>
        <ecNumber evidence="5 10">5.1.3.2</ecNumber>
    </recommendedName>
</protein>
<dbReference type="InterPro" id="IPR001509">
    <property type="entry name" value="Epimerase_deHydtase"/>
</dbReference>
<reference evidence="12 13" key="1">
    <citation type="journal article" date="2016" name="Nat. Commun.">
        <title>Thousands of microbial genomes shed light on interconnected biogeochemical processes in an aquifer system.</title>
        <authorList>
            <person name="Anantharaman K."/>
            <person name="Brown C.T."/>
            <person name="Hug L.A."/>
            <person name="Sharon I."/>
            <person name="Castelle C.J."/>
            <person name="Probst A.J."/>
            <person name="Thomas B.C."/>
            <person name="Singh A."/>
            <person name="Wilkins M.J."/>
            <person name="Karaoz U."/>
            <person name="Brodie E.L."/>
            <person name="Williams K.H."/>
            <person name="Hubbard S.S."/>
            <person name="Banfield J.F."/>
        </authorList>
    </citation>
    <scope>NUCLEOTIDE SEQUENCE [LARGE SCALE GENOMIC DNA]</scope>
</reference>
<accession>A0A1F5NR54</accession>
<evidence type="ECO:0000259" key="11">
    <source>
        <dbReference type="Pfam" id="PF01370"/>
    </source>
</evidence>
<dbReference type="GO" id="GO:0003978">
    <property type="term" value="F:UDP-glucose 4-epimerase activity"/>
    <property type="evidence" value="ECO:0007669"/>
    <property type="project" value="UniProtKB-UniRule"/>
</dbReference>